<protein>
    <submittedName>
        <fullName evidence="1">Uncharacterized protein</fullName>
    </submittedName>
</protein>
<organism evidence="1 2">
    <name type="scientific">Populus alba</name>
    <name type="common">White poplar</name>
    <dbReference type="NCBI Taxonomy" id="43335"/>
    <lineage>
        <taxon>Eukaryota</taxon>
        <taxon>Viridiplantae</taxon>
        <taxon>Streptophyta</taxon>
        <taxon>Embryophyta</taxon>
        <taxon>Tracheophyta</taxon>
        <taxon>Spermatophyta</taxon>
        <taxon>Magnoliopsida</taxon>
        <taxon>eudicotyledons</taxon>
        <taxon>Gunneridae</taxon>
        <taxon>Pentapetalae</taxon>
        <taxon>rosids</taxon>
        <taxon>fabids</taxon>
        <taxon>Malpighiales</taxon>
        <taxon>Salicaceae</taxon>
        <taxon>Saliceae</taxon>
        <taxon>Populus</taxon>
    </lineage>
</organism>
<comment type="caution">
    <text evidence="1">The sequence shown here is derived from an EMBL/GenBank/DDBJ whole genome shotgun (WGS) entry which is preliminary data.</text>
</comment>
<accession>A0ACC4CPP4</accession>
<proteinExistence type="predicted"/>
<dbReference type="Proteomes" id="UP000309997">
    <property type="component" value="Unassembled WGS sequence"/>
</dbReference>
<sequence>MFRVELSLLPWIRKQNSSGAASLEFMGSPDPHPPSPKHNPEPEQYCPGHHQEKEKLVAGCSSKIISTPQPI</sequence>
<reference evidence="1 2" key="1">
    <citation type="journal article" date="2024" name="Plant Biotechnol. J.">
        <title>Genome and CRISPR/Cas9 system of a widespread forest tree (Populus alba) in the world.</title>
        <authorList>
            <person name="Liu Y.J."/>
            <person name="Jiang P.F."/>
            <person name="Han X.M."/>
            <person name="Li X.Y."/>
            <person name="Wang H.M."/>
            <person name="Wang Y.J."/>
            <person name="Wang X.X."/>
            <person name="Zeng Q.Y."/>
        </authorList>
    </citation>
    <scope>NUCLEOTIDE SEQUENCE [LARGE SCALE GENOMIC DNA]</scope>
    <source>
        <strain evidence="2">cv. PAL-ZL1</strain>
    </source>
</reference>
<keyword evidence="2" id="KW-1185">Reference proteome</keyword>
<evidence type="ECO:0000313" key="2">
    <source>
        <dbReference type="Proteomes" id="UP000309997"/>
    </source>
</evidence>
<evidence type="ECO:0000313" key="1">
    <source>
        <dbReference type="EMBL" id="KAL3603298.1"/>
    </source>
</evidence>
<name>A0ACC4CPP4_POPAL</name>
<dbReference type="EMBL" id="RCHU02000002">
    <property type="protein sequence ID" value="KAL3603298.1"/>
    <property type="molecule type" value="Genomic_DNA"/>
</dbReference>
<gene>
    <name evidence="1" type="ORF">D5086_004157</name>
</gene>